<dbReference type="GO" id="GO:0045951">
    <property type="term" value="P:positive regulation of mitotic recombination"/>
    <property type="evidence" value="ECO:0007669"/>
    <property type="project" value="TreeGrafter"/>
</dbReference>
<dbReference type="InterPro" id="IPR002464">
    <property type="entry name" value="DNA/RNA_helicase_DEAH_CS"/>
</dbReference>
<dbReference type="InterPro" id="IPR027417">
    <property type="entry name" value="P-loop_NTPase"/>
</dbReference>
<evidence type="ECO:0000313" key="24">
    <source>
        <dbReference type="Proteomes" id="UP000054350"/>
    </source>
</evidence>
<dbReference type="EMBL" id="GG745365">
    <property type="protein sequence ID" value="KNE70262.1"/>
    <property type="molecule type" value="Genomic_DNA"/>
</dbReference>
<dbReference type="GO" id="GO:0051539">
    <property type="term" value="F:4 iron, 4 sulfur cluster binding"/>
    <property type="evidence" value="ECO:0007669"/>
    <property type="project" value="UniProtKB-KW"/>
</dbReference>
<dbReference type="PROSITE" id="PS00690">
    <property type="entry name" value="DEAH_ATP_HELICASE"/>
    <property type="match status" value="1"/>
</dbReference>
<dbReference type="GO" id="GO:0043139">
    <property type="term" value="F:5'-3' DNA helicase activity"/>
    <property type="evidence" value="ECO:0007669"/>
    <property type="project" value="UniProtKB-EC"/>
</dbReference>
<dbReference type="GO" id="GO:0000112">
    <property type="term" value="C:nucleotide-excision repair factor 3 complex"/>
    <property type="evidence" value="ECO:0007669"/>
    <property type="project" value="UniProtKB-ARBA"/>
</dbReference>
<dbReference type="Pfam" id="PF06733">
    <property type="entry name" value="DEAD_2"/>
    <property type="match status" value="1"/>
</dbReference>
<keyword evidence="13" id="KW-0805">Transcription regulation</keyword>
<dbReference type="VEuPathDB" id="FungiDB:AMAG_14412"/>
<dbReference type="Pfam" id="PF06777">
    <property type="entry name" value="HBB"/>
    <property type="match status" value="1"/>
</dbReference>
<dbReference type="STRING" id="578462.A0A0L0T677"/>
<proteinExistence type="inferred from homology"/>
<evidence type="ECO:0000256" key="4">
    <source>
        <dbReference type="ARBA" id="ARBA00022485"/>
    </source>
</evidence>
<keyword evidence="12" id="KW-0411">Iron-sulfur</keyword>
<dbReference type="InterPro" id="IPR006555">
    <property type="entry name" value="ATP-dep_Helicase_C"/>
</dbReference>
<evidence type="ECO:0000256" key="8">
    <source>
        <dbReference type="ARBA" id="ARBA00022801"/>
    </source>
</evidence>
<protein>
    <recommendedName>
        <fullName evidence="19">DNA 5'-3' helicase</fullName>
        <ecNumber evidence="19">5.6.2.3</ecNumber>
    </recommendedName>
</protein>
<dbReference type="FunFam" id="1.10.275.40:FF:000001">
    <property type="entry name" value="DNA repair helicase (Rad3)"/>
    <property type="match status" value="1"/>
</dbReference>
<dbReference type="InterPro" id="IPR010643">
    <property type="entry name" value="HBB"/>
</dbReference>
<dbReference type="CDD" id="cd18788">
    <property type="entry name" value="SF2_C_XPD"/>
    <property type="match status" value="1"/>
</dbReference>
<keyword evidence="9 23" id="KW-0347">Helicase</keyword>
<keyword evidence="8" id="KW-0378">Hydrolase</keyword>
<keyword evidence="16" id="KW-0234">DNA repair</keyword>
<dbReference type="PANTHER" id="PTHR11472">
    <property type="entry name" value="DNA REPAIR DEAD HELICASE RAD3/XP-D SUBFAMILY MEMBER"/>
    <property type="match status" value="1"/>
</dbReference>
<dbReference type="Pfam" id="PF13307">
    <property type="entry name" value="Helicase_C_2"/>
    <property type="match status" value="1"/>
</dbReference>
<keyword evidence="7" id="KW-0227">DNA damage</keyword>
<dbReference type="GO" id="GO:0003684">
    <property type="term" value="F:damaged DNA binding"/>
    <property type="evidence" value="ECO:0007669"/>
    <property type="project" value="TreeGrafter"/>
</dbReference>
<evidence type="ECO:0000256" key="13">
    <source>
        <dbReference type="ARBA" id="ARBA00023015"/>
    </source>
</evidence>
<dbReference type="eggNOG" id="KOG1131">
    <property type="taxonomic scope" value="Eukaryota"/>
</dbReference>
<evidence type="ECO:0000256" key="14">
    <source>
        <dbReference type="ARBA" id="ARBA00023125"/>
    </source>
</evidence>
<dbReference type="NCBIfam" id="TIGR00604">
    <property type="entry name" value="rad3"/>
    <property type="match status" value="1"/>
</dbReference>
<dbReference type="GO" id="GO:0016818">
    <property type="term" value="F:hydrolase activity, acting on acid anhydrides, in phosphorus-containing anhydrides"/>
    <property type="evidence" value="ECO:0007669"/>
    <property type="project" value="InterPro"/>
</dbReference>
<keyword evidence="17" id="KW-0413">Isomerase</keyword>
<dbReference type="FunFam" id="3.40.50.300:FF:000128">
    <property type="entry name" value="Putative DNA repair helicase RAD3"/>
    <property type="match status" value="1"/>
</dbReference>
<comment type="catalytic activity">
    <reaction evidence="20">
        <text>ATP + H2O = ADP + phosphate + H(+)</text>
        <dbReference type="Rhea" id="RHEA:13065"/>
        <dbReference type="ChEBI" id="CHEBI:15377"/>
        <dbReference type="ChEBI" id="CHEBI:15378"/>
        <dbReference type="ChEBI" id="CHEBI:30616"/>
        <dbReference type="ChEBI" id="CHEBI:43474"/>
        <dbReference type="ChEBI" id="CHEBI:456216"/>
        <dbReference type="EC" id="5.6.2.3"/>
    </reaction>
</comment>
<evidence type="ECO:0000256" key="7">
    <source>
        <dbReference type="ARBA" id="ARBA00022763"/>
    </source>
</evidence>
<evidence type="ECO:0000256" key="10">
    <source>
        <dbReference type="ARBA" id="ARBA00022840"/>
    </source>
</evidence>
<evidence type="ECO:0000256" key="1">
    <source>
        <dbReference type="ARBA" id="ARBA00001966"/>
    </source>
</evidence>
<dbReference type="GO" id="GO:0006289">
    <property type="term" value="P:nucleotide-excision repair"/>
    <property type="evidence" value="ECO:0007669"/>
    <property type="project" value="InterPro"/>
</dbReference>
<keyword evidence="5" id="KW-0479">Metal-binding</keyword>
<evidence type="ECO:0000256" key="15">
    <source>
        <dbReference type="ARBA" id="ARBA00023163"/>
    </source>
</evidence>
<keyword evidence="18" id="KW-0539">Nucleus</keyword>
<feature type="domain" description="Helicase ATP-binding" evidence="22">
    <location>
        <begin position="7"/>
        <end position="317"/>
    </location>
</feature>
<dbReference type="InterPro" id="IPR001945">
    <property type="entry name" value="RAD3/XPD"/>
</dbReference>
<evidence type="ECO:0000259" key="22">
    <source>
        <dbReference type="PROSITE" id="PS51193"/>
    </source>
</evidence>
<evidence type="ECO:0000256" key="6">
    <source>
        <dbReference type="ARBA" id="ARBA00022741"/>
    </source>
</evidence>
<dbReference type="GO" id="GO:0006366">
    <property type="term" value="P:transcription by RNA polymerase II"/>
    <property type="evidence" value="ECO:0007669"/>
    <property type="project" value="TreeGrafter"/>
</dbReference>
<dbReference type="SUPFAM" id="SSF52540">
    <property type="entry name" value="P-loop containing nucleoside triphosphate hydrolases"/>
    <property type="match status" value="1"/>
</dbReference>
<dbReference type="OMA" id="WQTMGIL"/>
<dbReference type="OrthoDB" id="272481at2759"/>
<keyword evidence="6" id="KW-0547">Nucleotide-binding</keyword>
<evidence type="ECO:0000256" key="19">
    <source>
        <dbReference type="ARBA" id="ARBA00044969"/>
    </source>
</evidence>
<evidence type="ECO:0000256" key="18">
    <source>
        <dbReference type="ARBA" id="ARBA00023242"/>
    </source>
</evidence>
<dbReference type="InterPro" id="IPR045028">
    <property type="entry name" value="DinG/Rad3-like"/>
</dbReference>
<evidence type="ECO:0000256" key="21">
    <source>
        <dbReference type="SAM" id="MobiDB-lite"/>
    </source>
</evidence>
<dbReference type="Gene3D" id="3.40.50.300">
    <property type="entry name" value="P-loop containing nucleotide triphosphate hydrolases"/>
    <property type="match status" value="3"/>
</dbReference>
<comment type="subcellular location">
    <subcellularLocation>
        <location evidence="2">Nucleus</location>
    </subcellularLocation>
</comment>
<dbReference type="PRINTS" id="PR00852">
    <property type="entry name" value="XRODRMPGMNTD"/>
</dbReference>
<evidence type="ECO:0000256" key="3">
    <source>
        <dbReference type="ARBA" id="ARBA00009146"/>
    </source>
</evidence>
<feature type="compositionally biased region" description="Low complexity" evidence="21">
    <location>
        <begin position="173"/>
        <end position="185"/>
    </location>
</feature>
<evidence type="ECO:0000256" key="5">
    <source>
        <dbReference type="ARBA" id="ARBA00022723"/>
    </source>
</evidence>
<dbReference type="EC" id="5.6.2.3" evidence="19"/>
<reference evidence="24" key="2">
    <citation type="submission" date="2009-11" db="EMBL/GenBank/DDBJ databases">
        <title>The Genome Sequence of Allomyces macrogynus strain ATCC 38327.</title>
        <authorList>
            <consortium name="The Broad Institute Genome Sequencing Platform"/>
            <person name="Russ C."/>
            <person name="Cuomo C."/>
            <person name="Shea T."/>
            <person name="Young S.K."/>
            <person name="Zeng Q."/>
            <person name="Koehrsen M."/>
            <person name="Haas B."/>
            <person name="Borodovsky M."/>
            <person name="Guigo R."/>
            <person name="Alvarado L."/>
            <person name="Berlin A."/>
            <person name="Borenstein D."/>
            <person name="Chen Z."/>
            <person name="Engels R."/>
            <person name="Freedman E."/>
            <person name="Gellesch M."/>
            <person name="Goldberg J."/>
            <person name="Griggs A."/>
            <person name="Gujja S."/>
            <person name="Heiman D."/>
            <person name="Hepburn T."/>
            <person name="Howarth C."/>
            <person name="Jen D."/>
            <person name="Larson L."/>
            <person name="Lewis B."/>
            <person name="Mehta T."/>
            <person name="Park D."/>
            <person name="Pearson M."/>
            <person name="Roberts A."/>
            <person name="Saif S."/>
            <person name="Shenoy N."/>
            <person name="Sisk P."/>
            <person name="Stolte C."/>
            <person name="Sykes S."/>
            <person name="Walk T."/>
            <person name="White J."/>
            <person name="Yandava C."/>
            <person name="Burger G."/>
            <person name="Gray M.W."/>
            <person name="Holland P.W.H."/>
            <person name="King N."/>
            <person name="Lang F.B.F."/>
            <person name="Roger A.J."/>
            <person name="Ruiz-Trillo I."/>
            <person name="Lander E."/>
            <person name="Nusbaum C."/>
        </authorList>
    </citation>
    <scope>NUCLEOTIDE SEQUENCE [LARGE SCALE GENOMIC DNA]</scope>
    <source>
        <strain evidence="24">ATCC 38327</strain>
    </source>
</reference>
<keyword evidence="24" id="KW-1185">Reference proteome</keyword>
<dbReference type="InterPro" id="IPR006554">
    <property type="entry name" value="Helicase-like_DEXD_c2"/>
</dbReference>
<evidence type="ECO:0000256" key="9">
    <source>
        <dbReference type="ARBA" id="ARBA00022806"/>
    </source>
</evidence>
<keyword evidence="11" id="KW-0408">Iron</keyword>
<evidence type="ECO:0000256" key="20">
    <source>
        <dbReference type="ARBA" id="ARBA00048954"/>
    </source>
</evidence>
<dbReference type="InterPro" id="IPR014013">
    <property type="entry name" value="Helic_SF1/SF2_ATP-bd_DinG/Rad3"/>
</dbReference>
<dbReference type="Proteomes" id="UP000054350">
    <property type="component" value="Unassembled WGS sequence"/>
</dbReference>
<dbReference type="InterPro" id="IPR010614">
    <property type="entry name" value="RAD3-like_helicase_DEAD"/>
</dbReference>
<dbReference type="GO" id="GO:0046872">
    <property type="term" value="F:metal ion binding"/>
    <property type="evidence" value="ECO:0007669"/>
    <property type="project" value="UniProtKB-KW"/>
</dbReference>
<accession>A0A0L0T677</accession>
<comment type="cofactor">
    <cofactor evidence="1">
        <name>[4Fe-4S] cluster</name>
        <dbReference type="ChEBI" id="CHEBI:49883"/>
    </cofactor>
</comment>
<evidence type="ECO:0000256" key="2">
    <source>
        <dbReference type="ARBA" id="ARBA00004123"/>
    </source>
</evidence>
<dbReference type="PROSITE" id="PS51193">
    <property type="entry name" value="HELICASE_ATP_BIND_2"/>
    <property type="match status" value="1"/>
</dbReference>
<dbReference type="SMART" id="SM00491">
    <property type="entry name" value="HELICc2"/>
    <property type="match status" value="1"/>
</dbReference>
<feature type="compositionally biased region" description="Basic and acidic residues" evidence="21">
    <location>
        <begin position="199"/>
        <end position="208"/>
    </location>
</feature>
<keyword evidence="10" id="KW-0067">ATP-binding</keyword>
<keyword evidence="14" id="KW-0238">DNA-binding</keyword>
<comment type="similarity">
    <text evidence="3">Belongs to the helicase family. RAD3/XPD subfamily.</text>
</comment>
<dbReference type="SMART" id="SM00488">
    <property type="entry name" value="DEXDc2"/>
    <property type="match status" value="1"/>
</dbReference>
<evidence type="ECO:0000313" key="23">
    <source>
        <dbReference type="EMBL" id="KNE70262.1"/>
    </source>
</evidence>
<gene>
    <name evidence="23" type="ORF">AMAG_14412</name>
</gene>
<keyword evidence="15" id="KW-0804">Transcription</keyword>
<dbReference type="AlphaFoldDB" id="A0A0L0T677"/>
<keyword evidence="4" id="KW-0004">4Fe-4S</keyword>
<dbReference type="Gene3D" id="1.10.275.40">
    <property type="match status" value="1"/>
</dbReference>
<evidence type="ECO:0000256" key="12">
    <source>
        <dbReference type="ARBA" id="ARBA00023014"/>
    </source>
</evidence>
<evidence type="ECO:0000256" key="17">
    <source>
        <dbReference type="ARBA" id="ARBA00023235"/>
    </source>
</evidence>
<feature type="compositionally biased region" description="Acidic residues" evidence="21">
    <location>
        <begin position="186"/>
        <end position="198"/>
    </location>
</feature>
<evidence type="ECO:0000256" key="11">
    <source>
        <dbReference type="ARBA" id="ARBA00023004"/>
    </source>
</evidence>
<sequence>MKLDIDGLEVLFPYDYIYPEQFKYMCDLKRTIDLNGPCLLEMPSGTGKTVSLLSLIVAYLMAPQPEGTPRRKLVYCSRTVPEIEKALLELKRLMAFRARALGQEEPFLALGLSSRKNLCVNPEVVKEKWGKAVDAKCRSLTASWVRAKAANAKVTRHGRHDTGRRGRSQGIGPRRVAPTPAVAASQDDDEDDDDDDDEGHAGSDHGAGDDAMDVDEADEAPPALCDWFEGLENADESAVLPMGVYTLDELREWGKDHMMTSIVVFDEAHNIDNVCIESMSVDITRPILEASSRSIVSLTEHLDRIRQNDAEKLRNEYERLVEGLRALADARETNEVLGNPALPDDVLQEAVPGNIRKAEHFIAFLRRFVEYLKTRLRTQQVVAETPAAFLMHLREMTFIEWKPLQFCAERLSSLVRTLEITNIDEFAALNKVAMFATLVATYPQGFMLILEPFENDNPRMHNPVFHLACLDASLAIRPVFQRFSTVIITSGTLSPLDMYPRMLNFVPVISETYPMTLTRSCFCPLVITRGSDQVAISSKFEVRNDPAVVRNFGQILIDLAKMVPDGVVCFFPSYLYMESIVTMWNEMGLLNEVWKHKLIFVETPDAAETAVALENYRRACDNGRGAVLLSVARGKVSEGIDFDHHYGRAVVMFGIPYQYTESRILKARLEYLRDKFQIRENDFLTFDALRHAAQCVGRVLRGKTDYGLMIFADKRYARNDKRDKLPKWMRDGFSAATSNLSTDMAMAVAKKFLRSMAQPFDPADQLGTSLWTLEDVHKHMRAELARQARNVVDDVHAVHGHGGEMGGLEDEDSAMMDALYDDDESSMDVVAYGGGFV</sequence>
<dbReference type="FunFam" id="3.40.50.300:FF:000135">
    <property type="entry name" value="DNA repair helicase RAD3, putative"/>
    <property type="match status" value="1"/>
</dbReference>
<dbReference type="InterPro" id="IPR013020">
    <property type="entry name" value="Rad3/Chl1-like"/>
</dbReference>
<reference evidence="23 24" key="1">
    <citation type="submission" date="2009-11" db="EMBL/GenBank/DDBJ databases">
        <title>Annotation of Allomyces macrogynus ATCC 38327.</title>
        <authorList>
            <consortium name="The Broad Institute Genome Sequencing Platform"/>
            <person name="Russ C."/>
            <person name="Cuomo C."/>
            <person name="Burger G."/>
            <person name="Gray M.W."/>
            <person name="Holland P.W.H."/>
            <person name="King N."/>
            <person name="Lang F.B.F."/>
            <person name="Roger A.J."/>
            <person name="Ruiz-Trillo I."/>
            <person name="Young S.K."/>
            <person name="Zeng Q."/>
            <person name="Gargeya S."/>
            <person name="Fitzgerald M."/>
            <person name="Haas B."/>
            <person name="Abouelleil A."/>
            <person name="Alvarado L."/>
            <person name="Arachchi H.M."/>
            <person name="Berlin A."/>
            <person name="Chapman S.B."/>
            <person name="Gearin G."/>
            <person name="Goldberg J."/>
            <person name="Griggs A."/>
            <person name="Gujja S."/>
            <person name="Hansen M."/>
            <person name="Heiman D."/>
            <person name="Howarth C."/>
            <person name="Larimer J."/>
            <person name="Lui A."/>
            <person name="MacDonald P.J.P."/>
            <person name="McCowen C."/>
            <person name="Montmayeur A."/>
            <person name="Murphy C."/>
            <person name="Neiman D."/>
            <person name="Pearson M."/>
            <person name="Priest M."/>
            <person name="Roberts A."/>
            <person name="Saif S."/>
            <person name="Shea T."/>
            <person name="Sisk P."/>
            <person name="Stolte C."/>
            <person name="Sykes S."/>
            <person name="Wortman J."/>
            <person name="Nusbaum C."/>
            <person name="Birren B."/>
        </authorList>
    </citation>
    <scope>NUCLEOTIDE SEQUENCE [LARGE SCALE GENOMIC DNA]</scope>
    <source>
        <strain evidence="23 24">ATCC 38327</strain>
    </source>
</reference>
<name>A0A0L0T677_ALLM3</name>
<feature type="region of interest" description="Disordered" evidence="21">
    <location>
        <begin position="151"/>
        <end position="215"/>
    </location>
</feature>
<evidence type="ECO:0000256" key="16">
    <source>
        <dbReference type="ARBA" id="ARBA00023204"/>
    </source>
</evidence>
<organism evidence="23 24">
    <name type="scientific">Allomyces macrogynus (strain ATCC 38327)</name>
    <name type="common">Allomyces javanicus var. macrogynus</name>
    <dbReference type="NCBI Taxonomy" id="578462"/>
    <lineage>
        <taxon>Eukaryota</taxon>
        <taxon>Fungi</taxon>
        <taxon>Fungi incertae sedis</taxon>
        <taxon>Blastocladiomycota</taxon>
        <taxon>Blastocladiomycetes</taxon>
        <taxon>Blastocladiales</taxon>
        <taxon>Blastocladiaceae</taxon>
        <taxon>Allomyces</taxon>
    </lineage>
</organism>
<dbReference type="PANTHER" id="PTHR11472:SF1">
    <property type="entry name" value="GENERAL TRANSCRIPTION AND DNA REPAIR FACTOR IIH HELICASE SUBUNIT XPD"/>
    <property type="match status" value="1"/>
</dbReference>
<dbReference type="GO" id="GO:0005524">
    <property type="term" value="F:ATP binding"/>
    <property type="evidence" value="ECO:0007669"/>
    <property type="project" value="UniProtKB-KW"/>
</dbReference>